<dbReference type="InterPro" id="IPR008906">
    <property type="entry name" value="HATC_C_dom"/>
</dbReference>
<dbReference type="InterPro" id="IPR025398">
    <property type="entry name" value="DUF4371"/>
</dbReference>
<protein>
    <recommendedName>
        <fullName evidence="1">TTF-type domain-containing protein</fullName>
    </recommendedName>
</protein>
<dbReference type="KEGG" id="hvg:123446774"/>
<keyword evidence="3" id="KW-1185">Reference proteome</keyword>
<sequence>MRRFLVKRARTENMNDVQPEVELEQRTENVNDAQPEIEVEQPAPSVANEFNPNAIERDPGKRKQICEYPPNIQDQVRRAYILKGPMQPDVQKYHRTEFGSSRSSRAFSKSWYKSYEWIEYSEWKNAAYCFYCFLFKQPGRAEHFGYEVFTKEGFTDWKHASKGFKDHIGGHGSKHNSCVKHYDDYNNQRQSVASTLARASKESEEMYKIRLTCSVSCSRYLMAQGLAFRGHDESATSLNKGNFREMIDLEKTKNEQVRDAFDRGGRNCTMTSGDIQKELAMCCAHEVSKKIMAELGDKQFSVLIDESRDISVKEQMAVMLRFLNDEGKVVERFLALHHVKDTTSNSLKDALYGILDHYKLSISRIRGQGYDGASNMRGEFNGLQKKIIDENPYAFYVHCYAHRLQLVVVSVASSCSSIHDFFEYISLIVTTTTTSCKRRDALIEAQHQDILDRLESGEISTGRGLHQSSTLPRPGDTRWGSHHTTLLRLDQMWSSVLKVLSTVDEYGRGPSQAAGLIEKMESFKFAFILKLMLKLFGITNELSKVLQRKDLNIVLAMELVNDVKARLETFRESGWDNLFGDVQEFCGANSILVPNMDEVIPVRGRSRREGRTVTNLHHYRAEIFYVAIDKICVEMDHRFSEGANCVLDCFSCLDPKDSFSKFNVDKLARLAEIYHEDFSNDDRGTIRDQLLTYISQVKRHASFSTCDDVQSLAMKMVETKKNLVFPLVYKLIELALILPVSTASVERAFSAMKIIKNKLRSKINNEWFNDLMICYTERALFKLVDDKDIIRTFTTMKSRRGHLPRDFL</sequence>
<organism evidence="2 3">
    <name type="scientific">Hordeum vulgare subsp. vulgare</name>
    <name type="common">Domesticated barley</name>
    <dbReference type="NCBI Taxonomy" id="112509"/>
    <lineage>
        <taxon>Eukaryota</taxon>
        <taxon>Viridiplantae</taxon>
        <taxon>Streptophyta</taxon>
        <taxon>Embryophyta</taxon>
        <taxon>Tracheophyta</taxon>
        <taxon>Spermatophyta</taxon>
        <taxon>Magnoliopsida</taxon>
        <taxon>Liliopsida</taxon>
        <taxon>Poales</taxon>
        <taxon>Poaceae</taxon>
        <taxon>BOP clade</taxon>
        <taxon>Pooideae</taxon>
        <taxon>Triticodae</taxon>
        <taxon>Triticeae</taxon>
        <taxon>Hordeinae</taxon>
        <taxon>Hordeum</taxon>
    </lineage>
</organism>
<evidence type="ECO:0000313" key="3">
    <source>
        <dbReference type="Proteomes" id="UP000011116"/>
    </source>
</evidence>
<dbReference type="Gramene" id="HORVU.MOREX.r3.4HG0395820.1">
    <property type="protein sequence ID" value="HORVU.MOREX.r3.4HG0395820.1"/>
    <property type="gene ID" value="HORVU.MOREX.r3.4HG0395820"/>
</dbReference>
<dbReference type="SMART" id="SM00597">
    <property type="entry name" value="ZnF_TTF"/>
    <property type="match status" value="1"/>
</dbReference>
<dbReference type="InterPro" id="IPR006580">
    <property type="entry name" value="Znf_TTF"/>
</dbReference>
<evidence type="ECO:0000259" key="1">
    <source>
        <dbReference type="SMART" id="SM00597"/>
    </source>
</evidence>
<reference evidence="2" key="3">
    <citation type="submission" date="2022-01" db="UniProtKB">
        <authorList>
            <consortium name="EnsemblPlants"/>
        </authorList>
    </citation>
    <scope>IDENTIFICATION</scope>
    <source>
        <strain evidence="2">subsp. vulgare</strain>
    </source>
</reference>
<dbReference type="GO" id="GO:0046983">
    <property type="term" value="F:protein dimerization activity"/>
    <property type="evidence" value="ECO:0007669"/>
    <property type="project" value="InterPro"/>
</dbReference>
<dbReference type="EnsemblPlants" id="HORVU.MOREX.r3.4HG0395820.1">
    <property type="protein sequence ID" value="HORVU.MOREX.r3.4HG0395820.1"/>
    <property type="gene ID" value="HORVU.MOREX.r3.4HG0395820"/>
</dbReference>
<dbReference type="InterPro" id="IPR055298">
    <property type="entry name" value="AtLOH3-like"/>
</dbReference>
<dbReference type="Proteomes" id="UP000011116">
    <property type="component" value="Chromosome 4H"/>
</dbReference>
<reference evidence="3" key="1">
    <citation type="journal article" date="2012" name="Nature">
        <title>A physical, genetic and functional sequence assembly of the barley genome.</title>
        <authorList>
            <consortium name="The International Barley Genome Sequencing Consortium"/>
            <person name="Mayer K.F."/>
            <person name="Waugh R."/>
            <person name="Brown J.W."/>
            <person name="Schulman A."/>
            <person name="Langridge P."/>
            <person name="Platzer M."/>
            <person name="Fincher G.B."/>
            <person name="Muehlbauer G.J."/>
            <person name="Sato K."/>
            <person name="Close T.J."/>
            <person name="Wise R.P."/>
            <person name="Stein N."/>
        </authorList>
    </citation>
    <scope>NUCLEOTIDE SEQUENCE [LARGE SCALE GENOMIC DNA]</scope>
    <source>
        <strain evidence="3">cv. Morex</strain>
    </source>
</reference>
<feature type="domain" description="TTF-type" evidence="1">
    <location>
        <begin position="103"/>
        <end position="198"/>
    </location>
</feature>
<dbReference type="RefSeq" id="XP_044979252.1">
    <property type="nucleotide sequence ID" value="XM_045123317.1"/>
</dbReference>
<dbReference type="AlphaFoldDB" id="A0A8I6X3Q5"/>
<dbReference type="PANTHER" id="PTHR11697:SF230">
    <property type="entry name" value="ZINC FINGER, MYM DOMAIN CONTAINING 1"/>
    <property type="match status" value="1"/>
</dbReference>
<dbReference type="SUPFAM" id="SSF53098">
    <property type="entry name" value="Ribonuclease H-like"/>
    <property type="match status" value="1"/>
</dbReference>
<reference evidence="2" key="2">
    <citation type="submission" date="2020-10" db="EMBL/GenBank/DDBJ databases">
        <authorList>
            <person name="Scholz U."/>
            <person name="Mascher M."/>
            <person name="Fiebig A."/>
        </authorList>
    </citation>
    <scope>NUCLEOTIDE SEQUENCE [LARGE SCALE GENOMIC DNA]</scope>
    <source>
        <strain evidence="2">cv. Morex</strain>
    </source>
</reference>
<gene>
    <name evidence="2" type="primary">LOC123446774</name>
</gene>
<dbReference type="SMR" id="A0A8I6X3Q5"/>
<dbReference type="OrthoDB" id="1705400at2759"/>
<dbReference type="InterPro" id="IPR012337">
    <property type="entry name" value="RNaseH-like_sf"/>
</dbReference>
<evidence type="ECO:0000313" key="2">
    <source>
        <dbReference type="EnsemblPlants" id="HORVU.MOREX.r3.4HG0395820.1"/>
    </source>
</evidence>
<proteinExistence type="predicted"/>
<accession>A0A8I6X3Q5</accession>
<dbReference type="Pfam" id="PF14291">
    <property type="entry name" value="DUF4371"/>
    <property type="match status" value="1"/>
</dbReference>
<name>A0A8I6X3Q5_HORVV</name>
<dbReference type="GeneID" id="123446774"/>
<dbReference type="PANTHER" id="PTHR11697">
    <property type="entry name" value="GENERAL TRANSCRIPTION FACTOR 2-RELATED ZINC FINGER PROTEIN"/>
    <property type="match status" value="1"/>
</dbReference>
<dbReference type="Pfam" id="PF05699">
    <property type="entry name" value="Dimer_Tnp_hAT"/>
    <property type="match status" value="1"/>
</dbReference>